<dbReference type="Pfam" id="PF08889">
    <property type="entry name" value="WbqC"/>
    <property type="match status" value="1"/>
</dbReference>
<evidence type="ECO:0000313" key="1">
    <source>
        <dbReference type="EMBL" id="SFB84219.1"/>
    </source>
</evidence>
<dbReference type="AlphaFoldDB" id="A0A1I1EAR9"/>
<keyword evidence="2" id="KW-1185">Reference proteome</keyword>
<dbReference type="RefSeq" id="WP_091507410.1">
    <property type="nucleotide sequence ID" value="NZ_FOLE01000001.1"/>
</dbReference>
<dbReference type="STRING" id="927664.SAMN05421780_101722"/>
<dbReference type="OrthoDB" id="1523452at2"/>
<dbReference type="EMBL" id="FOLE01000001">
    <property type="protein sequence ID" value="SFB84219.1"/>
    <property type="molecule type" value="Genomic_DNA"/>
</dbReference>
<organism evidence="1 2">
    <name type="scientific">Flexibacter flexilis DSM 6793</name>
    <dbReference type="NCBI Taxonomy" id="927664"/>
    <lineage>
        <taxon>Bacteria</taxon>
        <taxon>Pseudomonadati</taxon>
        <taxon>Bacteroidota</taxon>
        <taxon>Cytophagia</taxon>
        <taxon>Cytophagales</taxon>
        <taxon>Flexibacteraceae</taxon>
        <taxon>Flexibacter</taxon>
    </lineage>
</organism>
<sequence length="209" mass="23938">MALRIELHYLPSIEYIGVLLKANQPVLLEAHEHYVKQTYRNRCQILTANKLESLTVPVHNTGKPTSKDIRIDYSLAWPNTHWRTVASAYGKSPFFEFYADSLQPIFYAQHATLWELNKAMLQWSLRCLSAKVDLQETTDFEPIGSSPADLRNHIHPRQASRYYTPVSYGQVFNPTQPFAPNLSVLDLIFCVGGKQAKQIAEQSVRFPFV</sequence>
<protein>
    <submittedName>
        <fullName evidence="1">WbqC-like protein family protein</fullName>
    </submittedName>
</protein>
<accession>A0A1I1EAR9</accession>
<name>A0A1I1EAR9_9BACT</name>
<evidence type="ECO:0000313" key="2">
    <source>
        <dbReference type="Proteomes" id="UP000199514"/>
    </source>
</evidence>
<gene>
    <name evidence="1" type="ORF">SAMN05421780_101722</name>
</gene>
<dbReference type="InterPro" id="IPR014985">
    <property type="entry name" value="WbqC"/>
</dbReference>
<dbReference type="Proteomes" id="UP000199514">
    <property type="component" value="Unassembled WGS sequence"/>
</dbReference>
<proteinExistence type="predicted"/>
<reference evidence="1 2" key="1">
    <citation type="submission" date="2016-10" db="EMBL/GenBank/DDBJ databases">
        <authorList>
            <person name="de Groot N.N."/>
        </authorList>
    </citation>
    <scope>NUCLEOTIDE SEQUENCE [LARGE SCALE GENOMIC DNA]</scope>
    <source>
        <strain evidence="1 2">DSM 6793</strain>
    </source>
</reference>